<evidence type="ECO:0000313" key="2">
    <source>
        <dbReference type="EMBL" id="GJS75915.1"/>
    </source>
</evidence>
<gene>
    <name evidence="2" type="ORF">Tco_0725796</name>
</gene>
<keyword evidence="2" id="KW-0548">Nucleotidyltransferase</keyword>
<reference evidence="2" key="2">
    <citation type="submission" date="2022-01" db="EMBL/GenBank/DDBJ databases">
        <authorList>
            <person name="Yamashiro T."/>
            <person name="Shiraishi A."/>
            <person name="Satake H."/>
            <person name="Nakayama K."/>
        </authorList>
    </citation>
    <scope>NUCLEOTIDE SEQUENCE</scope>
</reference>
<sequence>MELGAYNITYIPRTAIKGQVLADFINEVPVGTKHVEACSLVGEEDPKGWTLYTDGASSQKGVGASLVLIDPYGTKYTYAIRLTFPSTNNEAEYEALLAGIKIAQKMKVQALDVKVDSKLVACQMTGKFVASNEWMAKYLAKAKE</sequence>
<protein>
    <submittedName>
        <fullName evidence="2">Reverse transcriptase domain-containing protein</fullName>
    </submittedName>
</protein>
<dbReference type="InterPro" id="IPR012337">
    <property type="entry name" value="RNaseH-like_sf"/>
</dbReference>
<dbReference type="Proteomes" id="UP001151760">
    <property type="component" value="Unassembled WGS sequence"/>
</dbReference>
<reference evidence="2" key="1">
    <citation type="journal article" date="2022" name="Int. J. Mol. Sci.">
        <title>Draft Genome of Tanacetum Coccineum: Genomic Comparison of Closely Related Tanacetum-Family Plants.</title>
        <authorList>
            <person name="Yamashiro T."/>
            <person name="Shiraishi A."/>
            <person name="Nakayama K."/>
            <person name="Satake H."/>
        </authorList>
    </citation>
    <scope>NUCLEOTIDE SEQUENCE</scope>
</reference>
<dbReference type="PANTHER" id="PTHR48475:SF2">
    <property type="entry name" value="RIBONUCLEASE H"/>
    <property type="match status" value="1"/>
</dbReference>
<keyword evidence="2" id="KW-0695">RNA-directed DNA polymerase</keyword>
<name>A0ABQ4YDX4_9ASTR</name>
<organism evidence="2 3">
    <name type="scientific">Tanacetum coccineum</name>
    <dbReference type="NCBI Taxonomy" id="301880"/>
    <lineage>
        <taxon>Eukaryota</taxon>
        <taxon>Viridiplantae</taxon>
        <taxon>Streptophyta</taxon>
        <taxon>Embryophyta</taxon>
        <taxon>Tracheophyta</taxon>
        <taxon>Spermatophyta</taxon>
        <taxon>Magnoliopsida</taxon>
        <taxon>eudicotyledons</taxon>
        <taxon>Gunneridae</taxon>
        <taxon>Pentapetalae</taxon>
        <taxon>asterids</taxon>
        <taxon>campanulids</taxon>
        <taxon>Asterales</taxon>
        <taxon>Asteraceae</taxon>
        <taxon>Asteroideae</taxon>
        <taxon>Anthemideae</taxon>
        <taxon>Anthemidinae</taxon>
        <taxon>Tanacetum</taxon>
    </lineage>
</organism>
<dbReference type="Pfam" id="PF13456">
    <property type="entry name" value="RVT_3"/>
    <property type="match status" value="1"/>
</dbReference>
<keyword evidence="2" id="KW-0808">Transferase</keyword>
<proteinExistence type="predicted"/>
<comment type="caution">
    <text evidence="2">The sequence shown here is derived from an EMBL/GenBank/DDBJ whole genome shotgun (WGS) entry which is preliminary data.</text>
</comment>
<dbReference type="PANTHER" id="PTHR48475">
    <property type="entry name" value="RIBONUCLEASE H"/>
    <property type="match status" value="1"/>
</dbReference>
<feature type="domain" description="RNase H type-1" evidence="1">
    <location>
        <begin position="45"/>
        <end position="144"/>
    </location>
</feature>
<dbReference type="PROSITE" id="PS50879">
    <property type="entry name" value="RNASE_H_1"/>
    <property type="match status" value="1"/>
</dbReference>
<dbReference type="Gene3D" id="3.30.420.10">
    <property type="entry name" value="Ribonuclease H-like superfamily/Ribonuclease H"/>
    <property type="match status" value="1"/>
</dbReference>
<evidence type="ECO:0000313" key="3">
    <source>
        <dbReference type="Proteomes" id="UP001151760"/>
    </source>
</evidence>
<dbReference type="GO" id="GO:0003964">
    <property type="term" value="F:RNA-directed DNA polymerase activity"/>
    <property type="evidence" value="ECO:0007669"/>
    <property type="project" value="UniProtKB-KW"/>
</dbReference>
<dbReference type="InterPro" id="IPR002156">
    <property type="entry name" value="RNaseH_domain"/>
</dbReference>
<evidence type="ECO:0000259" key="1">
    <source>
        <dbReference type="PROSITE" id="PS50879"/>
    </source>
</evidence>
<accession>A0ABQ4YDX4</accession>
<dbReference type="SUPFAM" id="SSF53098">
    <property type="entry name" value="Ribonuclease H-like"/>
    <property type="match status" value="1"/>
</dbReference>
<dbReference type="InterPro" id="IPR036397">
    <property type="entry name" value="RNaseH_sf"/>
</dbReference>
<dbReference type="CDD" id="cd09279">
    <property type="entry name" value="RNase_HI_like"/>
    <property type="match status" value="1"/>
</dbReference>
<keyword evidence="3" id="KW-1185">Reference proteome</keyword>
<dbReference type="EMBL" id="BQNB010010337">
    <property type="protein sequence ID" value="GJS75915.1"/>
    <property type="molecule type" value="Genomic_DNA"/>
</dbReference>